<dbReference type="InterPro" id="IPR009080">
    <property type="entry name" value="tRNAsynth_Ia_anticodon-bd"/>
</dbReference>
<dbReference type="AlphaFoldDB" id="A0A517Z345"/>
<dbReference type="GO" id="GO:0004814">
    <property type="term" value="F:arginine-tRNA ligase activity"/>
    <property type="evidence" value="ECO:0007669"/>
    <property type="project" value="UniProtKB-UniRule"/>
</dbReference>
<dbReference type="PANTHER" id="PTHR11956">
    <property type="entry name" value="ARGINYL-TRNA SYNTHETASE"/>
    <property type="match status" value="1"/>
</dbReference>
<feature type="domain" description="Arginyl tRNA synthetase N-terminal" evidence="14">
    <location>
        <begin position="5"/>
        <end position="88"/>
    </location>
</feature>
<dbReference type="InterPro" id="IPR008909">
    <property type="entry name" value="DALR_anticod-bd"/>
</dbReference>
<dbReference type="CDD" id="cd07956">
    <property type="entry name" value="Anticodon_Ia_Arg"/>
    <property type="match status" value="1"/>
</dbReference>
<evidence type="ECO:0000256" key="7">
    <source>
        <dbReference type="ARBA" id="ARBA00022917"/>
    </source>
</evidence>
<dbReference type="GO" id="GO:0006420">
    <property type="term" value="P:arginyl-tRNA aminoacylation"/>
    <property type="evidence" value="ECO:0007669"/>
    <property type="project" value="UniProtKB-UniRule"/>
</dbReference>
<evidence type="ECO:0000256" key="8">
    <source>
        <dbReference type="ARBA" id="ARBA00023146"/>
    </source>
</evidence>
<name>A0A517Z345_9PLAN</name>
<keyword evidence="8 10" id="KW-0030">Aminoacyl-tRNA synthetase</keyword>
<evidence type="ECO:0000256" key="6">
    <source>
        <dbReference type="ARBA" id="ARBA00022840"/>
    </source>
</evidence>
<feature type="short sequence motif" description="'HIGH' region" evidence="10">
    <location>
        <begin position="124"/>
        <end position="134"/>
    </location>
</feature>
<dbReference type="InterPro" id="IPR035684">
    <property type="entry name" value="ArgRS_core"/>
</dbReference>
<dbReference type="NCBIfam" id="TIGR00456">
    <property type="entry name" value="argS"/>
    <property type="match status" value="1"/>
</dbReference>
<evidence type="ECO:0000256" key="12">
    <source>
        <dbReference type="SAM" id="Coils"/>
    </source>
</evidence>
<dbReference type="PANTHER" id="PTHR11956:SF5">
    <property type="entry name" value="ARGININE--TRNA LIGASE, CYTOPLASMIC"/>
    <property type="match status" value="1"/>
</dbReference>
<dbReference type="SUPFAM" id="SSF52374">
    <property type="entry name" value="Nucleotidylyl transferase"/>
    <property type="match status" value="1"/>
</dbReference>
<evidence type="ECO:0000256" key="2">
    <source>
        <dbReference type="ARBA" id="ARBA00005594"/>
    </source>
</evidence>
<evidence type="ECO:0000313" key="15">
    <source>
        <dbReference type="EMBL" id="QDU36891.1"/>
    </source>
</evidence>
<evidence type="ECO:0000256" key="9">
    <source>
        <dbReference type="ARBA" id="ARBA00049339"/>
    </source>
</evidence>
<dbReference type="InterPro" id="IPR001412">
    <property type="entry name" value="aa-tRNA-synth_I_CS"/>
</dbReference>
<dbReference type="InterPro" id="IPR014729">
    <property type="entry name" value="Rossmann-like_a/b/a_fold"/>
</dbReference>
<dbReference type="KEGG" id="mri:Mal4_11920"/>
<gene>
    <name evidence="10 15" type="primary">argS</name>
    <name evidence="15" type="ORF">Mal4_11920</name>
</gene>
<keyword evidence="12" id="KW-0175">Coiled coil</keyword>
<dbReference type="Gene3D" id="3.40.50.620">
    <property type="entry name" value="HUPs"/>
    <property type="match status" value="1"/>
</dbReference>
<accession>A0A517Z345</accession>
<dbReference type="OrthoDB" id="9805987at2"/>
<comment type="catalytic activity">
    <reaction evidence="9 10">
        <text>tRNA(Arg) + L-arginine + ATP = L-arginyl-tRNA(Arg) + AMP + diphosphate</text>
        <dbReference type="Rhea" id="RHEA:20301"/>
        <dbReference type="Rhea" id="RHEA-COMP:9658"/>
        <dbReference type="Rhea" id="RHEA-COMP:9673"/>
        <dbReference type="ChEBI" id="CHEBI:30616"/>
        <dbReference type="ChEBI" id="CHEBI:32682"/>
        <dbReference type="ChEBI" id="CHEBI:33019"/>
        <dbReference type="ChEBI" id="CHEBI:78442"/>
        <dbReference type="ChEBI" id="CHEBI:78513"/>
        <dbReference type="ChEBI" id="CHEBI:456215"/>
        <dbReference type="EC" id="6.1.1.19"/>
    </reaction>
</comment>
<dbReference type="Pfam" id="PF03485">
    <property type="entry name" value="Arg_tRNA_synt_N"/>
    <property type="match status" value="1"/>
</dbReference>
<dbReference type="PROSITE" id="PS00178">
    <property type="entry name" value="AA_TRNA_LIGASE_I"/>
    <property type="match status" value="1"/>
</dbReference>
<dbReference type="GO" id="GO:0005524">
    <property type="term" value="F:ATP binding"/>
    <property type="evidence" value="ECO:0007669"/>
    <property type="project" value="UniProtKB-UniRule"/>
</dbReference>
<evidence type="ECO:0000256" key="3">
    <source>
        <dbReference type="ARBA" id="ARBA00022490"/>
    </source>
</evidence>
<dbReference type="RefSeq" id="WP_145367509.1">
    <property type="nucleotide sequence ID" value="NZ_CP036275.1"/>
</dbReference>
<keyword evidence="5 10" id="KW-0547">Nucleotide-binding</keyword>
<dbReference type="Proteomes" id="UP000320496">
    <property type="component" value="Chromosome"/>
</dbReference>
<feature type="domain" description="DALR anticodon binding" evidence="13">
    <location>
        <begin position="532"/>
        <end position="651"/>
    </location>
</feature>
<proteinExistence type="inferred from homology"/>
<feature type="coiled-coil region" evidence="12">
    <location>
        <begin position="242"/>
        <end position="269"/>
    </location>
</feature>
<dbReference type="Gene3D" id="3.30.1360.70">
    <property type="entry name" value="Arginyl tRNA synthetase N-terminal domain"/>
    <property type="match status" value="1"/>
</dbReference>
<dbReference type="InterPro" id="IPR005148">
    <property type="entry name" value="Arg-tRNA-synth_N"/>
</dbReference>
<evidence type="ECO:0000256" key="10">
    <source>
        <dbReference type="HAMAP-Rule" id="MF_00123"/>
    </source>
</evidence>
<comment type="similarity">
    <text evidence="2 10 11">Belongs to the class-I aminoacyl-tRNA synthetase family.</text>
</comment>
<dbReference type="SMART" id="SM01016">
    <property type="entry name" value="Arg_tRNA_synt_N"/>
    <property type="match status" value="1"/>
</dbReference>
<dbReference type="Pfam" id="PF05746">
    <property type="entry name" value="DALR_1"/>
    <property type="match status" value="1"/>
</dbReference>
<evidence type="ECO:0000256" key="11">
    <source>
        <dbReference type="RuleBase" id="RU363038"/>
    </source>
</evidence>
<comment type="subunit">
    <text evidence="10">Monomer.</text>
</comment>
<dbReference type="GO" id="GO:0005737">
    <property type="term" value="C:cytoplasm"/>
    <property type="evidence" value="ECO:0007669"/>
    <property type="project" value="UniProtKB-SubCell"/>
</dbReference>
<dbReference type="EMBL" id="CP036275">
    <property type="protein sequence ID" value="QDU36891.1"/>
    <property type="molecule type" value="Genomic_DNA"/>
</dbReference>
<evidence type="ECO:0000256" key="1">
    <source>
        <dbReference type="ARBA" id="ARBA00004496"/>
    </source>
</evidence>
<dbReference type="HAMAP" id="MF_00123">
    <property type="entry name" value="Arg_tRNA_synth"/>
    <property type="match status" value="1"/>
</dbReference>
<keyword evidence="7 10" id="KW-0648">Protein biosynthesis</keyword>
<evidence type="ECO:0000256" key="5">
    <source>
        <dbReference type="ARBA" id="ARBA00022741"/>
    </source>
</evidence>
<dbReference type="EC" id="6.1.1.19" evidence="10"/>
<organism evidence="15 16">
    <name type="scientific">Maioricimonas rarisocia</name>
    <dbReference type="NCBI Taxonomy" id="2528026"/>
    <lineage>
        <taxon>Bacteria</taxon>
        <taxon>Pseudomonadati</taxon>
        <taxon>Planctomycetota</taxon>
        <taxon>Planctomycetia</taxon>
        <taxon>Planctomycetales</taxon>
        <taxon>Planctomycetaceae</taxon>
        <taxon>Maioricimonas</taxon>
    </lineage>
</organism>
<evidence type="ECO:0000259" key="13">
    <source>
        <dbReference type="SMART" id="SM00836"/>
    </source>
</evidence>
<evidence type="ECO:0000256" key="4">
    <source>
        <dbReference type="ARBA" id="ARBA00022598"/>
    </source>
</evidence>
<dbReference type="Pfam" id="PF00750">
    <property type="entry name" value="tRNA-synt_1d"/>
    <property type="match status" value="2"/>
</dbReference>
<protein>
    <recommendedName>
        <fullName evidence="10">Arginine--tRNA ligase</fullName>
        <ecNumber evidence="10">6.1.1.19</ecNumber>
    </recommendedName>
    <alternativeName>
        <fullName evidence="10">Arginyl-tRNA synthetase</fullName>
        <shortName evidence="10">ArgRS</shortName>
    </alternativeName>
</protein>
<sequence length="651" mass="73217">MNVLAELRRRLAVVLADFTENPADFASMVRPAQDPKFGDFQANCAMPLAKRHGTNPREVAAHIVDKLDLTDLCDPAEVAGPGFINLRLQDDWIVERFEQAFRDERLGVEAAASPRHVVVDFSSPNVAKPMHVGHLRSTVIGDALNRILRYLGHDVVSDNHIGDWGTQFGMIIYGYKNFLDEQHYADDPVGELARLYRLVNQLSDYHEAVRKLPEQESLLAEKQTRLDELPDPAGDKKAKKAAKKLRSEVSEIQDAIRSTKSKIAAVEDDADLKALADAHPQIARAARDETARLHAGDEENRRLWDRFLPQCLSALNRIYERLDIHFDKTLGESFYDPFLKDVVENLQQKEMAVESGGAQCVFIEGNDAPFIVQKTDGAYTYATTDLATIRYRVEELNADSILYVVDSRQSEHFKLLFETAAKWGYGDVELKHVSFGTVMGKDRKPYKTRSGDTVGLESLLDEAVAKARQIVDANDDAKRDGPELDEATRQAVAEIVGIGGIKYADLRHNRDSDYIFDWDKMLAMTGDTATYMQYAYARTRGILRKGGVTSEQLQQSPQKIVLTHSAERSLALKICRFEEALASVVDEYRPNVLTQYLFELANDFSTFYDNCHVLKEQDESLKASRLKLVDLTGRVIARGLSLLGIEVCEQM</sequence>
<evidence type="ECO:0000313" key="16">
    <source>
        <dbReference type="Proteomes" id="UP000320496"/>
    </source>
</evidence>
<dbReference type="PRINTS" id="PR01038">
    <property type="entry name" value="TRNASYNTHARG"/>
</dbReference>
<dbReference type="FunFam" id="1.10.730.10:FF:000008">
    <property type="entry name" value="Arginine--tRNA ligase"/>
    <property type="match status" value="1"/>
</dbReference>
<keyword evidence="6 10" id="KW-0067">ATP-binding</keyword>
<evidence type="ECO:0000259" key="14">
    <source>
        <dbReference type="SMART" id="SM01016"/>
    </source>
</evidence>
<dbReference type="InterPro" id="IPR036695">
    <property type="entry name" value="Arg-tRNA-synth_N_sf"/>
</dbReference>
<dbReference type="CDD" id="cd00671">
    <property type="entry name" value="ArgRS_core"/>
    <property type="match status" value="1"/>
</dbReference>
<dbReference type="InterPro" id="IPR001278">
    <property type="entry name" value="Arg-tRNA-ligase"/>
</dbReference>
<dbReference type="SUPFAM" id="SSF55190">
    <property type="entry name" value="Arginyl-tRNA synthetase (ArgRS), N-terminal 'additional' domain"/>
    <property type="match status" value="1"/>
</dbReference>
<reference evidence="15 16" key="1">
    <citation type="submission" date="2019-02" db="EMBL/GenBank/DDBJ databases">
        <title>Deep-cultivation of Planctomycetes and their phenomic and genomic characterization uncovers novel biology.</title>
        <authorList>
            <person name="Wiegand S."/>
            <person name="Jogler M."/>
            <person name="Boedeker C."/>
            <person name="Pinto D."/>
            <person name="Vollmers J."/>
            <person name="Rivas-Marin E."/>
            <person name="Kohn T."/>
            <person name="Peeters S.H."/>
            <person name="Heuer A."/>
            <person name="Rast P."/>
            <person name="Oberbeckmann S."/>
            <person name="Bunk B."/>
            <person name="Jeske O."/>
            <person name="Meyerdierks A."/>
            <person name="Storesund J.E."/>
            <person name="Kallscheuer N."/>
            <person name="Luecker S."/>
            <person name="Lage O.M."/>
            <person name="Pohl T."/>
            <person name="Merkel B.J."/>
            <person name="Hornburger P."/>
            <person name="Mueller R.-W."/>
            <person name="Bruemmer F."/>
            <person name="Labrenz M."/>
            <person name="Spormann A.M."/>
            <person name="Op den Camp H."/>
            <person name="Overmann J."/>
            <person name="Amann R."/>
            <person name="Jetten M.S.M."/>
            <person name="Mascher T."/>
            <person name="Medema M.H."/>
            <person name="Devos D.P."/>
            <person name="Kaster A.-K."/>
            <person name="Ovreas L."/>
            <person name="Rohde M."/>
            <person name="Galperin M.Y."/>
            <person name="Jogler C."/>
        </authorList>
    </citation>
    <scope>NUCLEOTIDE SEQUENCE [LARGE SCALE GENOMIC DNA]</scope>
    <source>
        <strain evidence="15 16">Mal4</strain>
    </source>
</reference>
<comment type="subcellular location">
    <subcellularLocation>
        <location evidence="1 10">Cytoplasm</location>
    </subcellularLocation>
</comment>
<keyword evidence="3 10" id="KW-0963">Cytoplasm</keyword>
<keyword evidence="16" id="KW-1185">Reference proteome</keyword>
<dbReference type="SMART" id="SM00836">
    <property type="entry name" value="DALR_1"/>
    <property type="match status" value="1"/>
</dbReference>
<dbReference type="SUPFAM" id="SSF47323">
    <property type="entry name" value="Anticodon-binding domain of a subclass of class I aminoacyl-tRNA synthetases"/>
    <property type="match status" value="1"/>
</dbReference>
<keyword evidence="4 10" id="KW-0436">Ligase</keyword>
<dbReference type="Gene3D" id="1.10.730.10">
    <property type="entry name" value="Isoleucyl-tRNA Synthetase, Domain 1"/>
    <property type="match status" value="1"/>
</dbReference>